<comment type="caution">
    <text evidence="2">The sequence shown here is derived from an EMBL/GenBank/DDBJ whole genome shotgun (WGS) entry which is preliminary data.</text>
</comment>
<feature type="compositionally biased region" description="Low complexity" evidence="1">
    <location>
        <begin position="49"/>
        <end position="64"/>
    </location>
</feature>
<feature type="region of interest" description="Disordered" evidence="1">
    <location>
        <begin position="148"/>
        <end position="338"/>
    </location>
</feature>
<organism evidence="2 3">
    <name type="scientific">Staphylotrichum longicolle</name>
    <dbReference type="NCBI Taxonomy" id="669026"/>
    <lineage>
        <taxon>Eukaryota</taxon>
        <taxon>Fungi</taxon>
        <taxon>Dikarya</taxon>
        <taxon>Ascomycota</taxon>
        <taxon>Pezizomycotina</taxon>
        <taxon>Sordariomycetes</taxon>
        <taxon>Sordariomycetidae</taxon>
        <taxon>Sordariales</taxon>
        <taxon>Chaetomiaceae</taxon>
        <taxon>Staphylotrichum</taxon>
    </lineage>
</organism>
<keyword evidence="3" id="KW-1185">Reference proteome</keyword>
<dbReference type="GO" id="GO:0000964">
    <property type="term" value="P:mitochondrial RNA 5'-end processing"/>
    <property type="evidence" value="ECO:0007669"/>
    <property type="project" value="TreeGrafter"/>
</dbReference>
<dbReference type="Pfam" id="PF08634">
    <property type="entry name" value="Pet127"/>
    <property type="match status" value="1"/>
</dbReference>
<feature type="compositionally biased region" description="Acidic residues" evidence="1">
    <location>
        <begin position="1062"/>
        <end position="1072"/>
    </location>
</feature>
<feature type="region of interest" description="Disordered" evidence="1">
    <location>
        <begin position="1275"/>
        <end position="1306"/>
    </location>
</feature>
<feature type="compositionally biased region" description="Basic and acidic residues" evidence="1">
    <location>
        <begin position="199"/>
        <end position="338"/>
    </location>
</feature>
<proteinExistence type="predicted"/>
<name>A0AAD4EW93_9PEZI</name>
<sequence>MLRLGKQGRSILRTTPFICSACRALLASGAGGASRLPGAVARLCAARHSSSTRQSDQQQTQQRPDTPEPPEPIGSALPTIPDLMKRRRPKPVSKIGLWRSTLDALNNINKADDQQPPPPSTEPQKKAAPPREGKLLEDALAVLQKALRKDVKEDPQPASKATKSAKVTAPKAQTAEKQKAEAQKAETQKAKEQTTNGKSNEKAKEKKVKEEKAKDEKAKETKAKDVKSKSEETKAKDAKSKTKEDKAKETKSKTKEDKAKEKMIMEQKLLEEKAKPEKAKLKKGKQETNKHEKAKQENVKQETTKKETAKQEKAKQEKAKQEKAIQTQEKAKQETAKREKSALGFTKTSLAKAFGLAGVAAAATAAKPAAKPVEEPAIQPLGALSSKIKVKAGKTQPLTISRIDARSLNLIPIRKPQPPVPRLAYGLDRVLFNPGVYHIQDPRSRVFNFDPYLERIMPIKEFDFNAIKQYVTSSKDTTLIDTAAEYKKKYTGSTSSMTSTLSHFHYLLSAWRPINPALLSRGFDVESYKFTRIMRAPSATFLHWKDGVYAIDADKEYDTANVLSMLGKSMEKFLTLPKEEFEKYRKTNSDQLTEEDRNGPESYHYTTLGDFMMRSQLDAYDPRLPGTGMFDLKTRAVVTIRMDARDYHKGMGYEIRERFGQWESFEREYYDMIRSAFLKYSLQVRMGRMDGIFVAYHNTERIFGFQYIPLPEMDLALHGQADTTLGDREFKLSLHLLNKVLDRASAKYPNRSLRLHFEARGEDSAAPFIYIFAKPVTPVEIDEIQGATAAKVEEFERRMMGLVTGEGRSPEEDDVGEEAVEEAEEADVDEVDGEGEGEVTSSAAWEDVMAKVEDELEDEEHGMTFVRESIEDALRESGLLRTTAPDETQRYVDAFLEALISNGRPAAERDSDYQTAAEEPAEDLAEELIEDEEGAETSETETLVEEQVEEEAEKDAEEQTTQTSETEPPVRSDEVVPESGATPTGTPTVAEQVVEQAEELVDEQIEKPAEEQREVPTEKTEDEAQTPTAADSPTDEPTLKDLILKLATQIRAGPSEKRTSPAEDEDVVEEETPEHSVRLRKIERLLTELTEEADEAGRGEENVLLESGTVSPEEAAAELEKRATEPAKSQQTTPTTPEQPASKPQFSTKGFRDEANGGELYGLILTIRNKVDGEYVVRPENLDAKQRWTVEYALEEIPERRANTLYRMVLNRRRNLLYPDDGYDKDAKWYHMFRGRLDAYSQSGRSFRRREDARLRDEPVVHVYGADGPVSYPDVFPAEGKKKESGAAVDGSGGGGREDKAREEESLLKWVKEKGNKVWE</sequence>
<accession>A0AAD4EW93</accession>
<evidence type="ECO:0000313" key="2">
    <source>
        <dbReference type="EMBL" id="KAG7288778.1"/>
    </source>
</evidence>
<feature type="compositionally biased region" description="Low complexity" evidence="1">
    <location>
        <begin position="1130"/>
        <end position="1140"/>
    </location>
</feature>
<feature type="region of interest" description="Disordered" evidence="1">
    <location>
        <begin position="47"/>
        <end position="131"/>
    </location>
</feature>
<gene>
    <name evidence="2" type="ORF">NEMBOFW57_005136</name>
</gene>
<feature type="region of interest" description="Disordered" evidence="1">
    <location>
        <begin position="805"/>
        <end position="841"/>
    </location>
</feature>
<feature type="compositionally biased region" description="Acidic residues" evidence="1">
    <location>
        <begin position="919"/>
        <end position="958"/>
    </location>
</feature>
<dbReference type="InterPro" id="IPR013943">
    <property type="entry name" value="Pet127"/>
</dbReference>
<feature type="compositionally biased region" description="Basic and acidic residues" evidence="1">
    <location>
        <begin position="1073"/>
        <end position="1086"/>
    </location>
</feature>
<protein>
    <submittedName>
        <fullName evidence="2">Uncharacterized protein</fullName>
    </submittedName>
</protein>
<evidence type="ECO:0000256" key="1">
    <source>
        <dbReference type="SAM" id="MobiDB-lite"/>
    </source>
</evidence>
<reference evidence="2" key="1">
    <citation type="submission" date="2023-02" db="EMBL/GenBank/DDBJ databases">
        <authorList>
            <person name="Palmer J.M."/>
        </authorList>
    </citation>
    <scope>NUCLEOTIDE SEQUENCE</scope>
    <source>
        <strain evidence="2">FW57</strain>
    </source>
</reference>
<feature type="compositionally biased region" description="Low complexity" evidence="1">
    <location>
        <begin position="157"/>
        <end position="173"/>
    </location>
</feature>
<feature type="region of interest" description="Disordered" evidence="1">
    <location>
        <begin position="903"/>
        <end position="1154"/>
    </location>
</feature>
<feature type="compositionally biased region" description="Basic and acidic residues" evidence="1">
    <location>
        <begin position="1296"/>
        <end position="1306"/>
    </location>
</feature>
<feature type="compositionally biased region" description="Basic and acidic residues" evidence="1">
    <location>
        <begin position="1004"/>
        <end position="1019"/>
    </location>
</feature>
<dbReference type="GO" id="GO:0005740">
    <property type="term" value="C:mitochondrial envelope"/>
    <property type="evidence" value="ECO:0007669"/>
    <property type="project" value="TreeGrafter"/>
</dbReference>
<dbReference type="PANTHER" id="PTHR31014:SF0">
    <property type="entry name" value="MITOCHONDRIAL TRANSLATION SYSTEM COMPONENT PET127-RELATED"/>
    <property type="match status" value="1"/>
</dbReference>
<evidence type="ECO:0000313" key="3">
    <source>
        <dbReference type="Proteomes" id="UP001197093"/>
    </source>
</evidence>
<feature type="compositionally biased region" description="Basic and acidic residues" evidence="1">
    <location>
        <begin position="174"/>
        <end position="192"/>
    </location>
</feature>
<dbReference type="Proteomes" id="UP001197093">
    <property type="component" value="Unassembled WGS sequence"/>
</dbReference>
<dbReference type="PANTHER" id="PTHR31014">
    <property type="entry name" value="MITOCHONDRIAL TRANSLATION SYSTEM COMPONENT PET127-RELATED"/>
    <property type="match status" value="1"/>
</dbReference>
<feature type="compositionally biased region" description="Acidic residues" evidence="1">
    <location>
        <begin position="811"/>
        <end position="837"/>
    </location>
</feature>
<dbReference type="EMBL" id="JAHCVI010000002">
    <property type="protein sequence ID" value="KAG7288778.1"/>
    <property type="molecule type" value="Genomic_DNA"/>
</dbReference>